<reference evidence="1 2" key="1">
    <citation type="journal article" date="2021" name="Hortic Res">
        <title>High-quality reference genome and annotation aids understanding of berry development for evergreen blueberry (Vaccinium darrowii).</title>
        <authorList>
            <person name="Yu J."/>
            <person name="Hulse-Kemp A.M."/>
            <person name="Babiker E."/>
            <person name="Staton M."/>
        </authorList>
    </citation>
    <scope>NUCLEOTIDE SEQUENCE [LARGE SCALE GENOMIC DNA]</scope>
    <source>
        <strain evidence="2">cv. NJ 8807/NJ 8810</strain>
        <tissue evidence="1">Young leaf</tissue>
    </source>
</reference>
<evidence type="ECO:0000313" key="2">
    <source>
        <dbReference type="Proteomes" id="UP000828048"/>
    </source>
</evidence>
<proteinExistence type="predicted"/>
<accession>A0ACB7YIA7</accession>
<comment type="caution">
    <text evidence="1">The sequence shown here is derived from an EMBL/GenBank/DDBJ whole genome shotgun (WGS) entry which is preliminary data.</text>
</comment>
<gene>
    <name evidence="1" type="ORF">Vadar_030291</name>
</gene>
<keyword evidence="2" id="KW-1185">Reference proteome</keyword>
<sequence length="130" mass="14553">MNDLFNKLQKVSYVPPIDVCGEQTNLQSTEPCQILLSDPNISQTKGRKKNVKGKATSVHSGRLKSGIEIALKKKKRMCHMCKQFGHDKRTCPSNPKSKTNKVALDAEAEYSDSDQEANDSDEEWEDDLAI</sequence>
<dbReference type="EMBL" id="CM037158">
    <property type="protein sequence ID" value="KAH7852869.1"/>
    <property type="molecule type" value="Genomic_DNA"/>
</dbReference>
<protein>
    <submittedName>
        <fullName evidence="1">Uncharacterized protein</fullName>
    </submittedName>
</protein>
<evidence type="ECO:0000313" key="1">
    <source>
        <dbReference type="EMBL" id="KAH7852869.1"/>
    </source>
</evidence>
<dbReference type="Proteomes" id="UP000828048">
    <property type="component" value="Chromosome 8"/>
</dbReference>
<name>A0ACB7YIA7_9ERIC</name>
<organism evidence="1 2">
    <name type="scientific">Vaccinium darrowii</name>
    <dbReference type="NCBI Taxonomy" id="229202"/>
    <lineage>
        <taxon>Eukaryota</taxon>
        <taxon>Viridiplantae</taxon>
        <taxon>Streptophyta</taxon>
        <taxon>Embryophyta</taxon>
        <taxon>Tracheophyta</taxon>
        <taxon>Spermatophyta</taxon>
        <taxon>Magnoliopsida</taxon>
        <taxon>eudicotyledons</taxon>
        <taxon>Gunneridae</taxon>
        <taxon>Pentapetalae</taxon>
        <taxon>asterids</taxon>
        <taxon>Ericales</taxon>
        <taxon>Ericaceae</taxon>
        <taxon>Vaccinioideae</taxon>
        <taxon>Vaccinieae</taxon>
        <taxon>Vaccinium</taxon>
    </lineage>
</organism>